<protein>
    <submittedName>
        <fullName evidence="8">Late embryogenesis abundant (LEA) hydroxyproline-rich glycoprotein family</fullName>
    </submittedName>
</protein>
<evidence type="ECO:0000259" key="7">
    <source>
        <dbReference type="Pfam" id="PF03168"/>
    </source>
</evidence>
<evidence type="ECO:0000256" key="4">
    <source>
        <dbReference type="ARBA" id="ARBA00023136"/>
    </source>
</evidence>
<evidence type="ECO:0000256" key="2">
    <source>
        <dbReference type="ARBA" id="ARBA00022692"/>
    </source>
</evidence>
<feature type="compositionally biased region" description="Pro residues" evidence="5">
    <location>
        <begin position="25"/>
        <end position="38"/>
    </location>
</feature>
<evidence type="ECO:0000256" key="6">
    <source>
        <dbReference type="SAM" id="Phobius"/>
    </source>
</evidence>
<keyword evidence="3 6" id="KW-1133">Transmembrane helix</keyword>
<dbReference type="Proteomes" id="UP001163823">
    <property type="component" value="Chromosome 6"/>
</dbReference>
<dbReference type="InterPro" id="IPR004864">
    <property type="entry name" value="LEA_2"/>
</dbReference>
<keyword evidence="4 6" id="KW-0472">Membrane</keyword>
<comment type="subcellular location">
    <subcellularLocation>
        <location evidence="1">Membrane</location>
        <topology evidence="1">Single-pass membrane protein</topology>
    </subcellularLocation>
</comment>
<organism evidence="8 9">
    <name type="scientific">Quillaja saponaria</name>
    <name type="common">Soap bark tree</name>
    <dbReference type="NCBI Taxonomy" id="32244"/>
    <lineage>
        <taxon>Eukaryota</taxon>
        <taxon>Viridiplantae</taxon>
        <taxon>Streptophyta</taxon>
        <taxon>Embryophyta</taxon>
        <taxon>Tracheophyta</taxon>
        <taxon>Spermatophyta</taxon>
        <taxon>Magnoliopsida</taxon>
        <taxon>eudicotyledons</taxon>
        <taxon>Gunneridae</taxon>
        <taxon>Pentapetalae</taxon>
        <taxon>rosids</taxon>
        <taxon>fabids</taxon>
        <taxon>Fabales</taxon>
        <taxon>Quillajaceae</taxon>
        <taxon>Quillaja</taxon>
    </lineage>
</organism>
<evidence type="ECO:0000313" key="9">
    <source>
        <dbReference type="Proteomes" id="UP001163823"/>
    </source>
</evidence>
<proteinExistence type="predicted"/>
<comment type="caution">
    <text evidence="8">The sequence shown here is derived from an EMBL/GenBank/DDBJ whole genome shotgun (WGS) entry which is preliminary data.</text>
</comment>
<evidence type="ECO:0000256" key="1">
    <source>
        <dbReference type="ARBA" id="ARBA00004167"/>
    </source>
</evidence>
<dbReference type="InterPro" id="IPR044839">
    <property type="entry name" value="NDR1-like"/>
</dbReference>
<dbReference type="GO" id="GO:0005886">
    <property type="term" value="C:plasma membrane"/>
    <property type="evidence" value="ECO:0007669"/>
    <property type="project" value="TreeGrafter"/>
</dbReference>
<dbReference type="GO" id="GO:0098542">
    <property type="term" value="P:defense response to other organism"/>
    <property type="evidence" value="ECO:0007669"/>
    <property type="project" value="InterPro"/>
</dbReference>
<evidence type="ECO:0000256" key="3">
    <source>
        <dbReference type="ARBA" id="ARBA00022989"/>
    </source>
</evidence>
<evidence type="ECO:0000256" key="5">
    <source>
        <dbReference type="SAM" id="MobiDB-lite"/>
    </source>
</evidence>
<dbReference type="KEGG" id="qsa:O6P43_014610"/>
<keyword evidence="2 6" id="KW-0812">Transmembrane</keyword>
<gene>
    <name evidence="8" type="ORF">O6P43_014610</name>
</gene>
<feature type="transmembrane region" description="Helical" evidence="6">
    <location>
        <begin position="77"/>
        <end position="103"/>
    </location>
</feature>
<dbReference type="PANTHER" id="PTHR31234:SF2">
    <property type="entry name" value="OS05G0199100 PROTEIN"/>
    <property type="match status" value="1"/>
</dbReference>
<dbReference type="AlphaFoldDB" id="A0AAD7PR44"/>
<feature type="compositionally biased region" description="Polar residues" evidence="5">
    <location>
        <begin position="11"/>
        <end position="20"/>
    </location>
</feature>
<name>A0AAD7PR44_QUISA</name>
<dbReference type="PANTHER" id="PTHR31234">
    <property type="entry name" value="LATE EMBRYOGENESIS ABUNDANT (LEA) HYDROXYPROLINE-RICH GLYCOPROTEIN FAMILY"/>
    <property type="match status" value="1"/>
</dbReference>
<accession>A0AAD7PR44</accession>
<sequence length="266" mass="29482">MADRVHPRDSPPTSVQQSEAVLQKPPSPASEKPAPPPGTYVVQIPKDQIFRVPPPENARRYQQYTSRKTRRSGCCCCLFWLLGLIVTVVVLLAIAAGIFYLVFKPESPNYTVERISIKGINLTTTSSTATISPEFSITVRAENPNDKIGIYYKRKSSIEVHYNNVELCNGALPVFYQPSNNVTVFQTALKGSSIELTSTDHKTLVDAQNKKNVPFKLNLRAPVKIKVGSIKTWTITVKVNCDVAVDKLTAQAKVVSKNCDYGVDLW</sequence>
<dbReference type="Pfam" id="PF03168">
    <property type="entry name" value="LEA_2"/>
    <property type="match status" value="1"/>
</dbReference>
<reference evidence="8" key="1">
    <citation type="journal article" date="2023" name="Science">
        <title>Elucidation of the pathway for biosynthesis of saponin adjuvants from the soapbark tree.</title>
        <authorList>
            <person name="Reed J."/>
            <person name="Orme A."/>
            <person name="El-Demerdash A."/>
            <person name="Owen C."/>
            <person name="Martin L.B.B."/>
            <person name="Misra R.C."/>
            <person name="Kikuchi S."/>
            <person name="Rejzek M."/>
            <person name="Martin A.C."/>
            <person name="Harkess A."/>
            <person name="Leebens-Mack J."/>
            <person name="Louveau T."/>
            <person name="Stephenson M.J."/>
            <person name="Osbourn A."/>
        </authorList>
    </citation>
    <scope>NUCLEOTIDE SEQUENCE</scope>
    <source>
        <strain evidence="8">S10</strain>
    </source>
</reference>
<dbReference type="Gene3D" id="2.60.40.1820">
    <property type="match status" value="1"/>
</dbReference>
<feature type="domain" description="Late embryogenesis abundant protein LEA-2 subgroup" evidence="7">
    <location>
        <begin position="138"/>
        <end position="241"/>
    </location>
</feature>
<dbReference type="EMBL" id="JARAOO010000006">
    <property type="protein sequence ID" value="KAJ7964873.1"/>
    <property type="molecule type" value="Genomic_DNA"/>
</dbReference>
<feature type="region of interest" description="Disordered" evidence="5">
    <location>
        <begin position="1"/>
        <end position="38"/>
    </location>
</feature>
<keyword evidence="9" id="KW-1185">Reference proteome</keyword>
<evidence type="ECO:0000313" key="8">
    <source>
        <dbReference type="EMBL" id="KAJ7964873.1"/>
    </source>
</evidence>